<reference evidence="1 2" key="1">
    <citation type="journal article" date="2022" name="Hortic Res">
        <title>A haplotype resolved chromosomal level avocado genome allows analysis of novel avocado genes.</title>
        <authorList>
            <person name="Nath O."/>
            <person name="Fletcher S.J."/>
            <person name="Hayward A."/>
            <person name="Shaw L.M."/>
            <person name="Masouleh A.K."/>
            <person name="Furtado A."/>
            <person name="Henry R.J."/>
            <person name="Mitter N."/>
        </authorList>
    </citation>
    <scope>NUCLEOTIDE SEQUENCE [LARGE SCALE GENOMIC DNA]</scope>
    <source>
        <strain evidence="2">cv. Hass</strain>
    </source>
</reference>
<accession>A0ACC2KH17</accession>
<dbReference type="Proteomes" id="UP001234297">
    <property type="component" value="Chromosome 9"/>
</dbReference>
<proteinExistence type="predicted"/>
<keyword evidence="2" id="KW-1185">Reference proteome</keyword>
<dbReference type="EMBL" id="CM056817">
    <property type="protein sequence ID" value="KAJ8620449.1"/>
    <property type="molecule type" value="Genomic_DNA"/>
</dbReference>
<gene>
    <name evidence="1" type="ORF">MRB53_028978</name>
</gene>
<protein>
    <submittedName>
        <fullName evidence="1">Uncharacterized protein</fullName>
    </submittedName>
</protein>
<organism evidence="1 2">
    <name type="scientific">Persea americana</name>
    <name type="common">Avocado</name>
    <dbReference type="NCBI Taxonomy" id="3435"/>
    <lineage>
        <taxon>Eukaryota</taxon>
        <taxon>Viridiplantae</taxon>
        <taxon>Streptophyta</taxon>
        <taxon>Embryophyta</taxon>
        <taxon>Tracheophyta</taxon>
        <taxon>Spermatophyta</taxon>
        <taxon>Magnoliopsida</taxon>
        <taxon>Magnoliidae</taxon>
        <taxon>Laurales</taxon>
        <taxon>Lauraceae</taxon>
        <taxon>Persea</taxon>
    </lineage>
</organism>
<evidence type="ECO:0000313" key="1">
    <source>
        <dbReference type="EMBL" id="KAJ8620449.1"/>
    </source>
</evidence>
<sequence length="73" mass="7727">MARGIPDHAAASGLDVMHVEAMDDDVLHKLDGVEQGADIAGVGPGDGYDRRIEQSLEDDGIRFRPSVALDEGP</sequence>
<comment type="caution">
    <text evidence="1">The sequence shown here is derived from an EMBL/GenBank/DDBJ whole genome shotgun (WGS) entry which is preliminary data.</text>
</comment>
<evidence type="ECO:0000313" key="2">
    <source>
        <dbReference type="Proteomes" id="UP001234297"/>
    </source>
</evidence>
<name>A0ACC2KH17_PERAE</name>